<protein>
    <submittedName>
        <fullName evidence="3">Hypothetical_protein</fullName>
    </submittedName>
</protein>
<keyword evidence="4" id="KW-1185">Reference proteome</keyword>
<gene>
    <name evidence="2" type="ORF">HINF_LOCUS3678</name>
    <name evidence="3" type="ORF">HINF_LOCUS62329</name>
</gene>
<keyword evidence="1" id="KW-0472">Membrane</keyword>
<evidence type="ECO:0000313" key="4">
    <source>
        <dbReference type="Proteomes" id="UP001642409"/>
    </source>
</evidence>
<keyword evidence="1" id="KW-0812">Transmembrane</keyword>
<name>A0AA86TL03_9EUKA</name>
<keyword evidence="1" id="KW-1133">Transmembrane helix</keyword>
<sequence>MFQVSHFIRNHHFANLPFSLITVSFLGTNTVLWITFYSLTHRLGQECSISSGLVWKMFTAVLCIVLINIEVNTAFQKMFMNRAGRIEGQAAPSGKIVTDVVGPIHSFDIKVRNLQALKCGVVDKQLDFQQIEMRLSLFSNSMSNDPTIQHSLIYI</sequence>
<dbReference type="EMBL" id="CAXDID020000381">
    <property type="protein sequence ID" value="CAL6084698.1"/>
    <property type="molecule type" value="Genomic_DNA"/>
</dbReference>
<reference evidence="3 4" key="2">
    <citation type="submission" date="2024-07" db="EMBL/GenBank/DDBJ databases">
        <authorList>
            <person name="Akdeniz Z."/>
        </authorList>
    </citation>
    <scope>NUCLEOTIDE SEQUENCE [LARGE SCALE GENOMIC DNA]</scope>
</reference>
<evidence type="ECO:0000313" key="2">
    <source>
        <dbReference type="EMBL" id="CAI9916033.1"/>
    </source>
</evidence>
<reference evidence="2" key="1">
    <citation type="submission" date="2023-06" db="EMBL/GenBank/DDBJ databases">
        <authorList>
            <person name="Kurt Z."/>
        </authorList>
    </citation>
    <scope>NUCLEOTIDE SEQUENCE</scope>
</reference>
<feature type="transmembrane region" description="Helical" evidence="1">
    <location>
        <begin position="54"/>
        <end position="75"/>
    </location>
</feature>
<proteinExistence type="predicted"/>
<organism evidence="2">
    <name type="scientific">Hexamita inflata</name>
    <dbReference type="NCBI Taxonomy" id="28002"/>
    <lineage>
        <taxon>Eukaryota</taxon>
        <taxon>Metamonada</taxon>
        <taxon>Diplomonadida</taxon>
        <taxon>Hexamitidae</taxon>
        <taxon>Hexamitinae</taxon>
        <taxon>Hexamita</taxon>
    </lineage>
</organism>
<feature type="transmembrane region" description="Helical" evidence="1">
    <location>
        <begin position="12"/>
        <end position="34"/>
    </location>
</feature>
<dbReference type="Proteomes" id="UP001642409">
    <property type="component" value="Unassembled WGS sequence"/>
</dbReference>
<evidence type="ECO:0000256" key="1">
    <source>
        <dbReference type="SAM" id="Phobius"/>
    </source>
</evidence>
<evidence type="ECO:0000313" key="3">
    <source>
        <dbReference type="EMBL" id="CAL6084698.1"/>
    </source>
</evidence>
<dbReference type="EMBL" id="CATOUU010000089">
    <property type="protein sequence ID" value="CAI9916033.1"/>
    <property type="molecule type" value="Genomic_DNA"/>
</dbReference>
<accession>A0AA86TL03</accession>
<comment type="caution">
    <text evidence="2">The sequence shown here is derived from an EMBL/GenBank/DDBJ whole genome shotgun (WGS) entry which is preliminary data.</text>
</comment>
<dbReference type="AlphaFoldDB" id="A0AA86TL03"/>